<dbReference type="PANTHER" id="PTHR43115">
    <property type="entry name" value="DEHYDROGENASE/REDUCTASE SDR FAMILY MEMBER 11"/>
    <property type="match status" value="1"/>
</dbReference>
<comment type="similarity">
    <text evidence="1 3">Belongs to the short-chain dehydrogenases/reductases (SDR) family.</text>
</comment>
<dbReference type="FunFam" id="3.40.50.720:FF:000047">
    <property type="entry name" value="NADP-dependent L-serine/L-allo-threonine dehydrogenase"/>
    <property type="match status" value="1"/>
</dbReference>
<accession>A0AAN9Y9C6</accession>
<dbReference type="AlphaFoldDB" id="A0AAN9Y9C6"/>
<proteinExistence type="inferred from homology"/>
<dbReference type="SUPFAM" id="SSF51735">
    <property type="entry name" value="NAD(P)-binding Rossmann-fold domains"/>
    <property type="match status" value="1"/>
</dbReference>
<dbReference type="PROSITE" id="PS00061">
    <property type="entry name" value="ADH_SHORT"/>
    <property type="match status" value="1"/>
</dbReference>
<sequence>MEKWRGKSALVTGANSGIGAAVTKKLLDLGLVVAALDKQTNYLQELKMVAESKGSTLWVLNVDLSHEEEIIRAFQWAEDNIGGIDVLVNSAGIGGTSSLLEGSFNEWRNMLNVNVIALSLCAKEAVKSMRKRNVQCGHIIHLSSNAAHIVPEYSPFHFYSATKHAVKALTEGLRQELKNINSPIRVTSISPGIVKTPILKNCLGDEIDRLCYEKNTYLQTEDIAAAVEYILGTPAHVQIHDLTIKPLGANN</sequence>
<dbReference type="PRINTS" id="PR00080">
    <property type="entry name" value="SDRFAMILY"/>
</dbReference>
<evidence type="ECO:0000313" key="5">
    <source>
        <dbReference type="Proteomes" id="UP001367676"/>
    </source>
</evidence>
<organism evidence="4 5">
    <name type="scientific">Parthenolecanium corni</name>
    <dbReference type="NCBI Taxonomy" id="536013"/>
    <lineage>
        <taxon>Eukaryota</taxon>
        <taxon>Metazoa</taxon>
        <taxon>Ecdysozoa</taxon>
        <taxon>Arthropoda</taxon>
        <taxon>Hexapoda</taxon>
        <taxon>Insecta</taxon>
        <taxon>Pterygota</taxon>
        <taxon>Neoptera</taxon>
        <taxon>Paraneoptera</taxon>
        <taxon>Hemiptera</taxon>
        <taxon>Sternorrhyncha</taxon>
        <taxon>Coccoidea</taxon>
        <taxon>Coccidae</taxon>
        <taxon>Parthenolecanium</taxon>
    </lineage>
</organism>
<dbReference type="GO" id="GO:0016616">
    <property type="term" value="F:oxidoreductase activity, acting on the CH-OH group of donors, NAD or NADP as acceptor"/>
    <property type="evidence" value="ECO:0007669"/>
    <property type="project" value="UniProtKB-ARBA"/>
</dbReference>
<protein>
    <submittedName>
        <fullName evidence="4">Uncharacterized protein</fullName>
    </submittedName>
</protein>
<dbReference type="Gene3D" id="3.40.50.720">
    <property type="entry name" value="NAD(P)-binding Rossmann-like Domain"/>
    <property type="match status" value="1"/>
</dbReference>
<evidence type="ECO:0000256" key="1">
    <source>
        <dbReference type="ARBA" id="ARBA00006484"/>
    </source>
</evidence>
<evidence type="ECO:0000256" key="2">
    <source>
        <dbReference type="ARBA" id="ARBA00023002"/>
    </source>
</evidence>
<dbReference type="EMBL" id="JBBCAQ010000006">
    <property type="protein sequence ID" value="KAK7603109.1"/>
    <property type="molecule type" value="Genomic_DNA"/>
</dbReference>
<reference evidence="4 5" key="1">
    <citation type="submission" date="2024-03" db="EMBL/GenBank/DDBJ databases">
        <title>Adaptation during the transition from Ophiocordyceps entomopathogen to insect associate is accompanied by gene loss and intensified selection.</title>
        <authorList>
            <person name="Ward C.M."/>
            <person name="Onetto C.A."/>
            <person name="Borneman A.R."/>
        </authorList>
    </citation>
    <scope>NUCLEOTIDE SEQUENCE [LARGE SCALE GENOMIC DNA]</scope>
    <source>
        <strain evidence="4">AWRI1</strain>
        <tissue evidence="4">Single Adult Female</tissue>
    </source>
</reference>
<evidence type="ECO:0000313" key="4">
    <source>
        <dbReference type="EMBL" id="KAK7603109.1"/>
    </source>
</evidence>
<evidence type="ECO:0000256" key="3">
    <source>
        <dbReference type="RuleBase" id="RU000363"/>
    </source>
</evidence>
<dbReference type="InterPro" id="IPR036291">
    <property type="entry name" value="NAD(P)-bd_dom_sf"/>
</dbReference>
<dbReference type="Proteomes" id="UP001367676">
    <property type="component" value="Unassembled WGS sequence"/>
</dbReference>
<gene>
    <name evidence="4" type="ORF">V9T40_003108</name>
</gene>
<keyword evidence="2" id="KW-0560">Oxidoreductase</keyword>
<keyword evidence="5" id="KW-1185">Reference proteome</keyword>
<dbReference type="PANTHER" id="PTHR43115:SF4">
    <property type="entry name" value="DEHYDROGENASE_REDUCTASE SDR FAMILY MEMBER 11"/>
    <property type="match status" value="1"/>
</dbReference>
<dbReference type="InterPro" id="IPR020904">
    <property type="entry name" value="Sc_DH/Rdtase_CS"/>
</dbReference>
<name>A0AAN9Y9C6_9HEMI</name>
<dbReference type="Pfam" id="PF00106">
    <property type="entry name" value="adh_short"/>
    <property type="match status" value="1"/>
</dbReference>
<dbReference type="PRINTS" id="PR00081">
    <property type="entry name" value="GDHRDH"/>
</dbReference>
<dbReference type="InterPro" id="IPR002347">
    <property type="entry name" value="SDR_fam"/>
</dbReference>
<comment type="caution">
    <text evidence="4">The sequence shown here is derived from an EMBL/GenBank/DDBJ whole genome shotgun (WGS) entry which is preliminary data.</text>
</comment>